<comment type="caution">
    <text evidence="5">The sequence shown here is derived from an EMBL/GenBank/DDBJ whole genome shotgun (WGS) entry which is preliminary data.</text>
</comment>
<dbReference type="OrthoDB" id="9807502at2"/>
<dbReference type="PANTHER" id="PTHR47271:SF2">
    <property type="entry name" value="ARGININE DEIMINASE"/>
    <property type="match status" value="1"/>
</dbReference>
<dbReference type="GO" id="GO:0016990">
    <property type="term" value="F:arginine deiminase activity"/>
    <property type="evidence" value="ECO:0007669"/>
    <property type="project" value="UniProtKB-EC"/>
</dbReference>
<dbReference type="EC" id="3.5.3.6" evidence="2"/>
<dbReference type="Gene3D" id="3.75.10.10">
    <property type="entry name" value="L-arginine/glycine Amidinotransferase, Chain A"/>
    <property type="match status" value="1"/>
</dbReference>
<dbReference type="RefSeq" id="WP_098062505.1">
    <property type="nucleotide sequence ID" value="NZ_PDEP01000008.1"/>
</dbReference>
<feature type="region of interest" description="Disordered" evidence="4">
    <location>
        <begin position="1"/>
        <end position="24"/>
    </location>
</feature>
<dbReference type="AlphaFoldDB" id="A0A2H3NSD5"/>
<sequence>MVYTTPHRSLPRPTDAPTRPRPDRVVLTTPAHFDITYVINPHMEGHVGSVQSDVAWQQWKALRAAYTALDMDVHVVDGAEGLPDMVFCANQTLPYYNPETDTAGVVLSRMHAPERRDEVPHYRAFFDDQGYAVHTLPSEVPGSFEGMGDALWHPGHAALWGGYGFRTDVDVYEALHDLLGVPVYALHLDDPDFYHLDTCLSVLDADTALYYPRAFDDDGRALLEHGFSTLIEVPEHEARNLFACNAHCPDEQHVLIQEGCTITESSLREAGFTPVPLDTSEFLKAGGSVFCMKVMAW</sequence>
<reference evidence="5 6" key="1">
    <citation type="submission" date="2017-10" db="EMBL/GenBank/DDBJ databases">
        <title>Draft genome of Longimonas halophila.</title>
        <authorList>
            <person name="Goh K.M."/>
            <person name="Shamsir M.S."/>
            <person name="Lim S.W."/>
        </authorList>
    </citation>
    <scope>NUCLEOTIDE SEQUENCE [LARGE SCALE GENOMIC DNA]</scope>
    <source>
        <strain evidence="5 6">KCTC 42399</strain>
    </source>
</reference>
<dbReference type="SUPFAM" id="SSF55909">
    <property type="entry name" value="Pentein"/>
    <property type="match status" value="1"/>
</dbReference>
<organism evidence="5 6">
    <name type="scientific">Longimonas halophila</name>
    <dbReference type="NCBI Taxonomy" id="1469170"/>
    <lineage>
        <taxon>Bacteria</taxon>
        <taxon>Pseudomonadati</taxon>
        <taxon>Rhodothermota</taxon>
        <taxon>Rhodothermia</taxon>
        <taxon>Rhodothermales</taxon>
        <taxon>Salisaetaceae</taxon>
        <taxon>Longimonas</taxon>
    </lineage>
</organism>
<comment type="catalytic activity">
    <reaction evidence="3">
        <text>L-arginine + H2O = L-citrulline + NH4(+)</text>
        <dbReference type="Rhea" id="RHEA:19597"/>
        <dbReference type="ChEBI" id="CHEBI:15377"/>
        <dbReference type="ChEBI" id="CHEBI:28938"/>
        <dbReference type="ChEBI" id="CHEBI:32682"/>
        <dbReference type="ChEBI" id="CHEBI:57743"/>
        <dbReference type="EC" id="3.5.3.6"/>
    </reaction>
</comment>
<evidence type="ECO:0000256" key="1">
    <source>
        <dbReference type="ARBA" id="ARBA00005213"/>
    </source>
</evidence>
<dbReference type="GO" id="GO:0019546">
    <property type="term" value="P:L-arginine deiminase pathway"/>
    <property type="evidence" value="ECO:0007669"/>
    <property type="project" value="TreeGrafter"/>
</dbReference>
<evidence type="ECO:0000313" key="5">
    <source>
        <dbReference type="EMBL" id="PEN06611.1"/>
    </source>
</evidence>
<evidence type="ECO:0000256" key="4">
    <source>
        <dbReference type="SAM" id="MobiDB-lite"/>
    </source>
</evidence>
<dbReference type="Proteomes" id="UP000221024">
    <property type="component" value="Unassembled WGS sequence"/>
</dbReference>
<dbReference type="GO" id="GO:0016740">
    <property type="term" value="F:transferase activity"/>
    <property type="evidence" value="ECO:0007669"/>
    <property type="project" value="UniProtKB-KW"/>
</dbReference>
<protein>
    <recommendedName>
        <fullName evidence="2">arginine deiminase</fullName>
        <ecNumber evidence="2">3.5.3.6</ecNumber>
    </recommendedName>
</protein>
<comment type="pathway">
    <text evidence="1">Amino-acid degradation; L-arginine degradation via ADI pathway; carbamoyl phosphate from L-arginine: step 1/2.</text>
</comment>
<dbReference type="Pfam" id="PF19420">
    <property type="entry name" value="DDAH_eukar"/>
    <property type="match status" value="1"/>
</dbReference>
<dbReference type="PANTHER" id="PTHR47271">
    <property type="entry name" value="ARGININE DEIMINASE"/>
    <property type="match status" value="1"/>
</dbReference>
<proteinExistence type="predicted"/>
<dbReference type="EMBL" id="PDEP01000008">
    <property type="protein sequence ID" value="PEN06611.1"/>
    <property type="molecule type" value="Genomic_DNA"/>
</dbReference>
<evidence type="ECO:0000256" key="3">
    <source>
        <dbReference type="ARBA" id="ARBA00049429"/>
    </source>
</evidence>
<accession>A0A2H3NSD5</accession>
<gene>
    <name evidence="5" type="ORF">CRI93_10060</name>
</gene>
<name>A0A2H3NSD5_9BACT</name>
<keyword evidence="6" id="KW-1185">Reference proteome</keyword>
<keyword evidence="5" id="KW-0808">Transferase</keyword>
<evidence type="ECO:0000313" key="6">
    <source>
        <dbReference type="Proteomes" id="UP000221024"/>
    </source>
</evidence>
<evidence type="ECO:0000256" key="2">
    <source>
        <dbReference type="ARBA" id="ARBA00012171"/>
    </source>
</evidence>